<feature type="domain" description="Cyclic nucleotide-binding" evidence="1">
    <location>
        <begin position="11"/>
        <end position="122"/>
    </location>
</feature>
<evidence type="ECO:0000259" key="1">
    <source>
        <dbReference type="PROSITE" id="PS50042"/>
    </source>
</evidence>
<dbReference type="SUPFAM" id="SSF51206">
    <property type="entry name" value="cAMP-binding domain-like"/>
    <property type="match status" value="1"/>
</dbReference>
<comment type="caution">
    <text evidence="2">The sequence shown here is derived from an EMBL/GenBank/DDBJ whole genome shotgun (WGS) entry which is preliminary data.</text>
</comment>
<organism evidence="2 3">
    <name type="scientific">Rufibacter quisquiliarum</name>
    <dbReference type="NCBI Taxonomy" id="1549639"/>
    <lineage>
        <taxon>Bacteria</taxon>
        <taxon>Pseudomonadati</taxon>
        <taxon>Bacteroidota</taxon>
        <taxon>Cytophagia</taxon>
        <taxon>Cytophagales</taxon>
        <taxon>Hymenobacteraceae</taxon>
        <taxon>Rufibacter</taxon>
    </lineage>
</organism>
<dbReference type="InterPro" id="IPR014710">
    <property type="entry name" value="RmlC-like_jellyroll"/>
</dbReference>
<dbReference type="InterPro" id="IPR000595">
    <property type="entry name" value="cNMP-bd_dom"/>
</dbReference>
<dbReference type="CDD" id="cd00038">
    <property type="entry name" value="CAP_ED"/>
    <property type="match status" value="1"/>
</dbReference>
<name>A0A839GGW0_9BACT</name>
<keyword evidence="3" id="KW-1185">Reference proteome</keyword>
<dbReference type="InterPro" id="IPR018490">
    <property type="entry name" value="cNMP-bd_dom_sf"/>
</dbReference>
<dbReference type="RefSeq" id="WP_182511652.1">
    <property type="nucleotide sequence ID" value="NZ_JACJIQ010000002.1"/>
</dbReference>
<evidence type="ECO:0000313" key="3">
    <source>
        <dbReference type="Proteomes" id="UP000563094"/>
    </source>
</evidence>
<protein>
    <submittedName>
        <fullName evidence="2">CRP-like cAMP-binding protein</fullName>
    </submittedName>
</protein>
<reference evidence="2 3" key="1">
    <citation type="submission" date="2020-08" db="EMBL/GenBank/DDBJ databases">
        <title>Genomic Encyclopedia of Type Strains, Phase IV (KMG-IV): sequencing the most valuable type-strain genomes for metagenomic binning, comparative biology and taxonomic classification.</title>
        <authorList>
            <person name="Goeker M."/>
        </authorList>
    </citation>
    <scope>NUCLEOTIDE SEQUENCE [LARGE SCALE GENOMIC DNA]</scope>
    <source>
        <strain evidence="2 3">DSM 29854</strain>
    </source>
</reference>
<gene>
    <name evidence="2" type="ORF">FHS90_000611</name>
</gene>
<accession>A0A839GGW0</accession>
<dbReference type="Proteomes" id="UP000563094">
    <property type="component" value="Unassembled WGS sequence"/>
</dbReference>
<dbReference type="Gene3D" id="2.60.120.10">
    <property type="entry name" value="Jelly Rolls"/>
    <property type="match status" value="1"/>
</dbReference>
<proteinExistence type="predicted"/>
<dbReference type="AlphaFoldDB" id="A0A839GGW0"/>
<evidence type="ECO:0000313" key="2">
    <source>
        <dbReference type="EMBL" id="MBA9075909.1"/>
    </source>
</evidence>
<dbReference type="Pfam" id="PF00027">
    <property type="entry name" value="cNMP_binding"/>
    <property type="match status" value="1"/>
</dbReference>
<dbReference type="PROSITE" id="PS50042">
    <property type="entry name" value="CNMP_BINDING_3"/>
    <property type="match status" value="1"/>
</dbReference>
<sequence length="191" mass="22344">MSHHLIRHIERFIPVSEQLAARLQQIGKEHTLEKGAYLHKPNRVCTTTYFIEKGLVRVFYRKGEKEITDQFSAEGEWITSIHSFLKNVPDACYIQTLEPSALMGIDLQQLEQCFLDFPEMERFGRMLMSTYFLEQSERIISLQFHTAKERYEFFLKTAKHKATRVPLGMLASHLGMTQETLSRIRAEKDAF</sequence>
<dbReference type="EMBL" id="JACJIQ010000002">
    <property type="protein sequence ID" value="MBA9075909.1"/>
    <property type="molecule type" value="Genomic_DNA"/>
</dbReference>